<reference evidence="1 2" key="1">
    <citation type="submission" date="2006-06" db="EMBL/GenBank/DDBJ databases">
        <title>Complete sequence of Rubrobacter xylanophilus DSM 9941.</title>
        <authorList>
            <consortium name="US DOE Joint Genome Institute"/>
            <person name="Copeland A."/>
            <person name="Lucas S."/>
            <person name="Lapidus A."/>
            <person name="Barry K."/>
            <person name="Detter J.C."/>
            <person name="Glavina del Rio T."/>
            <person name="Hammon N."/>
            <person name="Israni S."/>
            <person name="Dalin E."/>
            <person name="Tice H."/>
            <person name="Pitluck S."/>
            <person name="Munk A.C."/>
            <person name="Brettin T."/>
            <person name="Bruce D."/>
            <person name="Han C."/>
            <person name="Tapia R."/>
            <person name="Gilna P."/>
            <person name="Schmutz J."/>
            <person name="Larimer F."/>
            <person name="Land M."/>
            <person name="Hauser L."/>
            <person name="Kyrpides N."/>
            <person name="Lykidis A."/>
            <person name="da Costa M.S."/>
            <person name="Rainey F.A."/>
            <person name="Empadinhas N."/>
            <person name="Jolivet E."/>
            <person name="Battista J.R."/>
            <person name="Richardson P."/>
        </authorList>
    </citation>
    <scope>NUCLEOTIDE SEQUENCE [LARGE SCALE GENOMIC DNA]</scope>
    <source>
        <strain evidence="2">DSM 9941 / NBRC 16129 / PRD-1</strain>
    </source>
</reference>
<dbReference type="HOGENOM" id="CLU_2702547_0_0_11"/>
<protein>
    <submittedName>
        <fullName evidence="1">Uncharacterized protein</fullName>
    </submittedName>
</protein>
<dbReference type="EMBL" id="CP000386">
    <property type="protein sequence ID" value="ABG05392.1"/>
    <property type="molecule type" value="Genomic_DNA"/>
</dbReference>
<dbReference type="KEGG" id="rxy:Rxyl_2465"/>
<dbReference type="Proteomes" id="UP000006637">
    <property type="component" value="Chromosome"/>
</dbReference>
<name>Q1AT86_RUBXD</name>
<dbReference type="STRING" id="266117.Rxyl_2465"/>
<gene>
    <name evidence="1" type="ordered locus">Rxyl_2465</name>
</gene>
<dbReference type="AlphaFoldDB" id="Q1AT86"/>
<dbReference type="RefSeq" id="WP_011565405.1">
    <property type="nucleotide sequence ID" value="NC_008148.1"/>
</dbReference>
<keyword evidence="2" id="KW-1185">Reference proteome</keyword>
<evidence type="ECO:0000313" key="2">
    <source>
        <dbReference type="Proteomes" id="UP000006637"/>
    </source>
</evidence>
<organism evidence="1 2">
    <name type="scientific">Rubrobacter xylanophilus (strain DSM 9941 / JCM 11954 / NBRC 16129 / PRD-1)</name>
    <dbReference type="NCBI Taxonomy" id="266117"/>
    <lineage>
        <taxon>Bacteria</taxon>
        <taxon>Bacillati</taxon>
        <taxon>Actinomycetota</taxon>
        <taxon>Rubrobacteria</taxon>
        <taxon>Rubrobacterales</taxon>
        <taxon>Rubrobacteraceae</taxon>
        <taxon>Rubrobacter</taxon>
    </lineage>
</organism>
<accession>Q1AT86</accession>
<evidence type="ECO:0000313" key="1">
    <source>
        <dbReference type="EMBL" id="ABG05392.1"/>
    </source>
</evidence>
<sequence>MSGGRVRVSRGGAPGPEEAAAIAAALAALSGEGGPPRRGRSRWRLAGLLGRELPPRASLEGPLWARAGREGRG</sequence>
<proteinExistence type="predicted"/>